<proteinExistence type="predicted"/>
<sequence length="70" mass="8176">MLVTARWLTTKDRIFFLNSSLNSHFSGRNCHIACSVGIYKLTIASTCLIFKTIPFCKWKQHVDLFYMNSR</sequence>
<protein>
    <submittedName>
        <fullName evidence="1">Uncharacterized protein</fullName>
    </submittedName>
</protein>
<evidence type="ECO:0000313" key="2">
    <source>
        <dbReference type="Proteomes" id="UP000325577"/>
    </source>
</evidence>
<organism evidence="1 2">
    <name type="scientific">Nyssa sinensis</name>
    <dbReference type="NCBI Taxonomy" id="561372"/>
    <lineage>
        <taxon>Eukaryota</taxon>
        <taxon>Viridiplantae</taxon>
        <taxon>Streptophyta</taxon>
        <taxon>Embryophyta</taxon>
        <taxon>Tracheophyta</taxon>
        <taxon>Spermatophyta</taxon>
        <taxon>Magnoliopsida</taxon>
        <taxon>eudicotyledons</taxon>
        <taxon>Gunneridae</taxon>
        <taxon>Pentapetalae</taxon>
        <taxon>asterids</taxon>
        <taxon>Cornales</taxon>
        <taxon>Nyssaceae</taxon>
        <taxon>Nyssa</taxon>
    </lineage>
</organism>
<accession>A0A5J5BB12</accession>
<name>A0A5J5BB12_9ASTE</name>
<dbReference type="AlphaFoldDB" id="A0A5J5BB12"/>
<evidence type="ECO:0000313" key="1">
    <source>
        <dbReference type="EMBL" id="KAA8539834.1"/>
    </source>
</evidence>
<keyword evidence="2" id="KW-1185">Reference proteome</keyword>
<gene>
    <name evidence="1" type="ORF">F0562_026526</name>
</gene>
<reference evidence="1 2" key="1">
    <citation type="submission" date="2019-09" db="EMBL/GenBank/DDBJ databases">
        <title>A chromosome-level genome assembly of the Chinese tupelo Nyssa sinensis.</title>
        <authorList>
            <person name="Yang X."/>
            <person name="Kang M."/>
            <person name="Yang Y."/>
            <person name="Xiong H."/>
            <person name="Wang M."/>
            <person name="Zhang Z."/>
            <person name="Wang Z."/>
            <person name="Wu H."/>
            <person name="Ma T."/>
            <person name="Liu J."/>
            <person name="Xi Z."/>
        </authorList>
    </citation>
    <scope>NUCLEOTIDE SEQUENCE [LARGE SCALE GENOMIC DNA]</scope>
    <source>
        <strain evidence="1">J267</strain>
        <tissue evidence="1">Leaf</tissue>
    </source>
</reference>
<dbReference type="EMBL" id="CM018037">
    <property type="protein sequence ID" value="KAA8539834.1"/>
    <property type="molecule type" value="Genomic_DNA"/>
</dbReference>
<dbReference type="Proteomes" id="UP000325577">
    <property type="component" value="Linkage Group LG14"/>
</dbReference>